<dbReference type="InterPro" id="IPR013525">
    <property type="entry name" value="ABC2_TM"/>
</dbReference>
<keyword evidence="3 5" id="KW-1133">Transmembrane helix</keyword>
<feature type="transmembrane region" description="Helical" evidence="5">
    <location>
        <begin position="231"/>
        <end position="251"/>
    </location>
</feature>
<evidence type="ECO:0000256" key="2">
    <source>
        <dbReference type="ARBA" id="ARBA00022692"/>
    </source>
</evidence>
<dbReference type="PRINTS" id="PR00164">
    <property type="entry name" value="ABC2TRNSPORT"/>
</dbReference>
<dbReference type="PANTHER" id="PTHR43229">
    <property type="entry name" value="NODULATION PROTEIN J"/>
    <property type="match status" value="1"/>
</dbReference>
<comment type="caution">
    <text evidence="7">The sequence shown here is derived from an EMBL/GenBank/DDBJ whole genome shotgun (WGS) entry which is preliminary data.</text>
</comment>
<evidence type="ECO:0000256" key="1">
    <source>
        <dbReference type="ARBA" id="ARBA00004141"/>
    </source>
</evidence>
<feature type="transmembrane region" description="Helical" evidence="5">
    <location>
        <begin position="174"/>
        <end position="193"/>
    </location>
</feature>
<sequence>MSSTNLRSEVYKILGFTYRNYIITKRNFFTLFETLFWPIIGLISVGLMGAYLSLEERYLAFILIGAVTLSILQVSQLDVAYVLLFDIWSKSLRYTFVTPVSIFHMIFGAWLFGSFRGLVAFLILALSGKYLFDLNLLIDPPSLLLFLLGIFLSAMIIGTLTCSLLLIFGYRAEVAAWTLTAIFMLLCGIYYPVTLLPAGIREIAYAIPLTHFLEFYRSFYGFSPSTSNPALLGYSLSFLFLILLFLILIWASERARKKGTVTQFSE</sequence>
<dbReference type="GO" id="GO:0140359">
    <property type="term" value="F:ABC-type transporter activity"/>
    <property type="evidence" value="ECO:0007669"/>
    <property type="project" value="InterPro"/>
</dbReference>
<evidence type="ECO:0000256" key="5">
    <source>
        <dbReference type="SAM" id="Phobius"/>
    </source>
</evidence>
<protein>
    <submittedName>
        <fullName evidence="7">ABC transporter permease</fullName>
    </submittedName>
</protein>
<reference evidence="7" key="1">
    <citation type="journal article" date="2020" name="mSystems">
        <title>Genome- and Community-Level Interaction Insights into Carbon Utilization and Element Cycling Functions of Hydrothermarchaeota in Hydrothermal Sediment.</title>
        <authorList>
            <person name="Zhou Z."/>
            <person name="Liu Y."/>
            <person name="Xu W."/>
            <person name="Pan J."/>
            <person name="Luo Z.H."/>
            <person name="Li M."/>
        </authorList>
    </citation>
    <scope>NUCLEOTIDE SEQUENCE [LARGE SCALE GENOMIC DNA]</scope>
    <source>
        <strain evidence="7">SpSt-87</strain>
    </source>
</reference>
<evidence type="ECO:0000256" key="4">
    <source>
        <dbReference type="ARBA" id="ARBA00023136"/>
    </source>
</evidence>
<dbReference type="InterPro" id="IPR000412">
    <property type="entry name" value="ABC_2_transport"/>
</dbReference>
<feature type="transmembrane region" description="Helical" evidence="5">
    <location>
        <begin position="28"/>
        <end position="52"/>
    </location>
</feature>
<proteinExistence type="predicted"/>
<evidence type="ECO:0000256" key="3">
    <source>
        <dbReference type="ARBA" id="ARBA00022989"/>
    </source>
</evidence>
<keyword evidence="4 5" id="KW-0472">Membrane</keyword>
<dbReference type="InterPro" id="IPR051784">
    <property type="entry name" value="Nod_factor_ABC_transporter"/>
</dbReference>
<evidence type="ECO:0000259" key="6">
    <source>
        <dbReference type="Pfam" id="PF01061"/>
    </source>
</evidence>
<dbReference type="GO" id="GO:0043190">
    <property type="term" value="C:ATP-binding cassette (ABC) transporter complex"/>
    <property type="evidence" value="ECO:0007669"/>
    <property type="project" value="InterPro"/>
</dbReference>
<feature type="transmembrane region" description="Helical" evidence="5">
    <location>
        <begin position="143"/>
        <end position="167"/>
    </location>
</feature>
<feature type="transmembrane region" description="Helical" evidence="5">
    <location>
        <begin position="58"/>
        <end position="84"/>
    </location>
</feature>
<feature type="transmembrane region" description="Helical" evidence="5">
    <location>
        <begin position="96"/>
        <end position="123"/>
    </location>
</feature>
<dbReference type="AlphaFoldDB" id="A0A7C3RCV1"/>
<keyword evidence="2 5" id="KW-0812">Transmembrane</keyword>
<dbReference type="EMBL" id="DTLB01000051">
    <property type="protein sequence ID" value="HFW33043.1"/>
    <property type="molecule type" value="Genomic_DNA"/>
</dbReference>
<dbReference type="Pfam" id="PF01061">
    <property type="entry name" value="ABC2_membrane"/>
    <property type="match status" value="1"/>
</dbReference>
<accession>A0A7C3RCV1</accession>
<gene>
    <name evidence="7" type="ORF">ENW66_08890</name>
</gene>
<dbReference type="PANTHER" id="PTHR43229:SF3">
    <property type="entry name" value="ABC-TYPE MULTIDRUG TRANSPORT SYSTEM, PERMEASE COMPONENT"/>
    <property type="match status" value="1"/>
</dbReference>
<organism evidence="7">
    <name type="scientific">Archaeoglobus fulgidus</name>
    <dbReference type="NCBI Taxonomy" id="2234"/>
    <lineage>
        <taxon>Archaea</taxon>
        <taxon>Methanobacteriati</taxon>
        <taxon>Methanobacteriota</taxon>
        <taxon>Archaeoglobi</taxon>
        <taxon>Archaeoglobales</taxon>
        <taxon>Archaeoglobaceae</taxon>
        <taxon>Archaeoglobus</taxon>
    </lineage>
</organism>
<evidence type="ECO:0000313" key="7">
    <source>
        <dbReference type="EMBL" id="HFW33043.1"/>
    </source>
</evidence>
<comment type="subcellular location">
    <subcellularLocation>
        <location evidence="1">Membrane</location>
        <topology evidence="1">Multi-pass membrane protein</topology>
    </subcellularLocation>
</comment>
<name>A0A7C3RCV1_ARCFL</name>
<dbReference type="PIRSF" id="PIRSF006648">
    <property type="entry name" value="DrrB"/>
    <property type="match status" value="1"/>
</dbReference>
<feature type="domain" description="ABC-2 type transporter transmembrane" evidence="6">
    <location>
        <begin position="19"/>
        <end position="218"/>
    </location>
</feature>